<dbReference type="InterPro" id="IPR020846">
    <property type="entry name" value="MFS_dom"/>
</dbReference>
<dbReference type="RefSeq" id="WP_088707075.1">
    <property type="nucleotide sequence ID" value="NZ_LSTO01000001.1"/>
</dbReference>
<evidence type="ECO:0000256" key="4">
    <source>
        <dbReference type="ARBA" id="ARBA00022692"/>
    </source>
</evidence>
<proteinExistence type="predicted"/>
<dbReference type="OrthoDB" id="9814303at2"/>
<dbReference type="PANTHER" id="PTHR42718:SF46">
    <property type="entry name" value="BLR6921 PROTEIN"/>
    <property type="match status" value="1"/>
</dbReference>
<feature type="transmembrane region" description="Helical" evidence="7">
    <location>
        <begin position="45"/>
        <end position="63"/>
    </location>
</feature>
<evidence type="ECO:0000313" key="9">
    <source>
        <dbReference type="EMBL" id="OWW20187.1"/>
    </source>
</evidence>
<comment type="caution">
    <text evidence="9">The sequence shown here is derived from an EMBL/GenBank/DDBJ whole genome shotgun (WGS) entry which is preliminary data.</text>
</comment>
<protein>
    <recommendedName>
        <fullName evidence="8">Major facilitator superfamily (MFS) profile domain-containing protein</fullName>
    </recommendedName>
</protein>
<accession>A0A254TDE4</accession>
<reference evidence="9 10" key="1">
    <citation type="submission" date="2016-02" db="EMBL/GenBank/DDBJ databases">
        <authorList>
            <person name="Wen L."/>
            <person name="He K."/>
            <person name="Yang H."/>
        </authorList>
    </citation>
    <scope>NUCLEOTIDE SEQUENCE [LARGE SCALE GENOMIC DNA]</scope>
    <source>
        <strain evidence="9 10">TSA40</strain>
    </source>
</reference>
<keyword evidence="2" id="KW-0813">Transport</keyword>
<dbReference type="EMBL" id="LSTO01000001">
    <property type="protein sequence ID" value="OWW20187.1"/>
    <property type="molecule type" value="Genomic_DNA"/>
</dbReference>
<name>A0A254TDE4_9BURK</name>
<feature type="domain" description="Major facilitator superfamily (MFS) profile" evidence="8">
    <location>
        <begin position="6"/>
        <end position="395"/>
    </location>
</feature>
<comment type="subcellular location">
    <subcellularLocation>
        <location evidence="1">Cell membrane</location>
        <topology evidence="1">Multi-pass membrane protein</topology>
    </subcellularLocation>
</comment>
<dbReference type="PROSITE" id="PS50850">
    <property type="entry name" value="MFS"/>
    <property type="match status" value="1"/>
</dbReference>
<dbReference type="Gene3D" id="1.20.1720.10">
    <property type="entry name" value="Multidrug resistance protein D"/>
    <property type="match status" value="1"/>
</dbReference>
<evidence type="ECO:0000256" key="7">
    <source>
        <dbReference type="SAM" id="Phobius"/>
    </source>
</evidence>
<evidence type="ECO:0000313" key="10">
    <source>
        <dbReference type="Proteomes" id="UP000197535"/>
    </source>
</evidence>
<dbReference type="SUPFAM" id="SSF103473">
    <property type="entry name" value="MFS general substrate transporter"/>
    <property type="match status" value="1"/>
</dbReference>
<feature type="transmembrane region" description="Helical" evidence="7">
    <location>
        <begin position="365"/>
        <end position="384"/>
    </location>
</feature>
<dbReference type="GO" id="GO:0022857">
    <property type="term" value="F:transmembrane transporter activity"/>
    <property type="evidence" value="ECO:0007669"/>
    <property type="project" value="InterPro"/>
</dbReference>
<organism evidence="9 10">
    <name type="scientific">Noviherbaspirillum denitrificans</name>
    <dbReference type="NCBI Taxonomy" id="1968433"/>
    <lineage>
        <taxon>Bacteria</taxon>
        <taxon>Pseudomonadati</taxon>
        <taxon>Pseudomonadota</taxon>
        <taxon>Betaproteobacteria</taxon>
        <taxon>Burkholderiales</taxon>
        <taxon>Oxalobacteraceae</taxon>
        <taxon>Noviherbaspirillum</taxon>
    </lineage>
</organism>
<keyword evidence="5 7" id="KW-1133">Transmembrane helix</keyword>
<evidence type="ECO:0000256" key="2">
    <source>
        <dbReference type="ARBA" id="ARBA00022448"/>
    </source>
</evidence>
<feature type="transmembrane region" description="Helical" evidence="7">
    <location>
        <begin position="212"/>
        <end position="234"/>
    </location>
</feature>
<evidence type="ECO:0000256" key="5">
    <source>
        <dbReference type="ARBA" id="ARBA00022989"/>
    </source>
</evidence>
<keyword evidence="3" id="KW-1003">Cell membrane</keyword>
<evidence type="ECO:0000256" key="6">
    <source>
        <dbReference type="ARBA" id="ARBA00023136"/>
    </source>
</evidence>
<sequence length="395" mass="41260">MMNARAVPLWLVLTLLFGIQPVATDLYLPALPEIAASFGGQVDAVQWTLTVYVLAFGLTQLFIGTLADRYGRRKVMLTALALYVLASIVPALVNSLGILILCRALQGVATASCAVSARAVIRDRYCEGAGMRVMAQSMTGMSAAALMSPVIGGLSTSVMGWQGTLSLVGAIGAAIWLIVYFGFPDTHAPAASGAQAGFGVFLRRGQFVFSSLLAGASFSGAISFLLLSSFIFIGEYGMSRFHYGLVVAACSLCFMLGTLACRRYLSHATVPQAIRAGAALTVTGGASQLLLWLAGVREPWALIVPQCIYMLGHGFHQPCGQAGAVAPFPQAAGRAASTSGFLLTAVAFTTGQCAAASPLPPAQTLVTVVSLMSAFIAFNAWFAIPRAYRARAVPA</sequence>
<dbReference type="InterPro" id="IPR005829">
    <property type="entry name" value="Sugar_transporter_CS"/>
</dbReference>
<keyword evidence="10" id="KW-1185">Reference proteome</keyword>
<evidence type="ECO:0000259" key="8">
    <source>
        <dbReference type="PROSITE" id="PS50850"/>
    </source>
</evidence>
<feature type="transmembrane region" description="Helical" evidence="7">
    <location>
        <begin position="75"/>
        <end position="92"/>
    </location>
</feature>
<feature type="transmembrane region" description="Helical" evidence="7">
    <location>
        <begin position="240"/>
        <end position="261"/>
    </location>
</feature>
<dbReference type="GO" id="GO:0005886">
    <property type="term" value="C:plasma membrane"/>
    <property type="evidence" value="ECO:0007669"/>
    <property type="project" value="UniProtKB-SubCell"/>
</dbReference>
<dbReference type="InterPro" id="IPR036259">
    <property type="entry name" value="MFS_trans_sf"/>
</dbReference>
<dbReference type="InterPro" id="IPR011701">
    <property type="entry name" value="MFS"/>
</dbReference>
<dbReference type="Pfam" id="PF07690">
    <property type="entry name" value="MFS_1"/>
    <property type="match status" value="1"/>
</dbReference>
<keyword evidence="6 7" id="KW-0472">Membrane</keyword>
<feature type="transmembrane region" description="Helical" evidence="7">
    <location>
        <begin position="273"/>
        <end position="294"/>
    </location>
</feature>
<dbReference type="Proteomes" id="UP000197535">
    <property type="component" value="Unassembled WGS sequence"/>
</dbReference>
<gene>
    <name evidence="9" type="ORF">AYR66_12455</name>
</gene>
<evidence type="ECO:0000256" key="3">
    <source>
        <dbReference type="ARBA" id="ARBA00022475"/>
    </source>
</evidence>
<keyword evidence="4 7" id="KW-0812">Transmembrane</keyword>
<evidence type="ECO:0000256" key="1">
    <source>
        <dbReference type="ARBA" id="ARBA00004651"/>
    </source>
</evidence>
<dbReference type="PROSITE" id="PS00216">
    <property type="entry name" value="SUGAR_TRANSPORT_1"/>
    <property type="match status" value="1"/>
</dbReference>
<dbReference type="PANTHER" id="PTHR42718">
    <property type="entry name" value="MAJOR FACILITATOR SUPERFAMILY MULTIDRUG TRANSPORTER MFSC"/>
    <property type="match status" value="1"/>
</dbReference>
<feature type="transmembrane region" description="Helical" evidence="7">
    <location>
        <begin position="164"/>
        <end position="183"/>
    </location>
</feature>
<dbReference type="AlphaFoldDB" id="A0A254TDE4"/>